<dbReference type="RefSeq" id="WP_307395757.1">
    <property type="nucleotide sequence ID" value="NZ_BAAADK010000030.1"/>
</dbReference>
<evidence type="ECO:0000313" key="3">
    <source>
        <dbReference type="Proteomes" id="UP001235840"/>
    </source>
</evidence>
<reference evidence="2 3" key="1">
    <citation type="submission" date="2023-07" db="EMBL/GenBank/DDBJ databases">
        <title>Genomic Encyclopedia of Type Strains, Phase IV (KMG-IV): sequencing the most valuable type-strain genomes for metagenomic binning, comparative biology and taxonomic classification.</title>
        <authorList>
            <person name="Goeker M."/>
        </authorList>
    </citation>
    <scope>NUCLEOTIDE SEQUENCE [LARGE SCALE GENOMIC DNA]</scope>
    <source>
        <strain evidence="2 3">DSM 12751</strain>
    </source>
</reference>
<keyword evidence="1" id="KW-0472">Membrane</keyword>
<dbReference type="Proteomes" id="UP001235840">
    <property type="component" value="Unassembled WGS sequence"/>
</dbReference>
<evidence type="ECO:0000256" key="1">
    <source>
        <dbReference type="SAM" id="Phobius"/>
    </source>
</evidence>
<feature type="transmembrane region" description="Helical" evidence="1">
    <location>
        <begin position="98"/>
        <end position="119"/>
    </location>
</feature>
<dbReference type="Gene3D" id="2.60.40.1630">
    <property type="entry name" value="bacillus anthracis domain"/>
    <property type="match status" value="1"/>
</dbReference>
<accession>A0ABT9W1E7</accession>
<keyword evidence="3" id="KW-1185">Reference proteome</keyword>
<sequence>MKCIPTKRLFLYMDQLQGLNVDQKLREIEASEIKEHLKHCPGCKAMFQRHLNELKVLNLQPSPLPDSFASTVLNKLESHPLKQVEVTGKRFSFLKKHFKAFSVSLSALILLFIASSYSLNGTVYHLLHSSLSGPSTDNDLAVVEELIQTDEAPLFRSIVGDSPTFSIEDQGIVLSIEKVYSDESRIKLYYTLKEEEQEKYASVNHKQEMQLSNHASSIHSIANYGTSNRIYLVDQEGKDLMEFTEINLSDEAGHLALSVIEELPLDTIVRIELSQIGAISGNWLLEVPLTFSEWIVDHD</sequence>
<organism evidence="2 3">
    <name type="scientific">Caldalkalibacillus horti</name>
    <dbReference type="NCBI Taxonomy" id="77523"/>
    <lineage>
        <taxon>Bacteria</taxon>
        <taxon>Bacillati</taxon>
        <taxon>Bacillota</taxon>
        <taxon>Bacilli</taxon>
        <taxon>Bacillales</taxon>
        <taxon>Bacillaceae</taxon>
        <taxon>Caldalkalibacillus</taxon>
    </lineage>
</organism>
<name>A0ABT9W1E7_9BACI</name>
<keyword evidence="1" id="KW-1133">Transmembrane helix</keyword>
<evidence type="ECO:0008006" key="4">
    <source>
        <dbReference type="Google" id="ProtNLM"/>
    </source>
</evidence>
<proteinExistence type="predicted"/>
<keyword evidence="1" id="KW-0812">Transmembrane</keyword>
<comment type="caution">
    <text evidence="2">The sequence shown here is derived from an EMBL/GenBank/DDBJ whole genome shotgun (WGS) entry which is preliminary data.</text>
</comment>
<gene>
    <name evidence="2" type="ORF">J2S11_002973</name>
</gene>
<dbReference type="EMBL" id="JAUSTY010000012">
    <property type="protein sequence ID" value="MDQ0167056.1"/>
    <property type="molecule type" value="Genomic_DNA"/>
</dbReference>
<evidence type="ECO:0000313" key="2">
    <source>
        <dbReference type="EMBL" id="MDQ0167056.1"/>
    </source>
</evidence>
<protein>
    <recommendedName>
        <fullName evidence="4">Zinc-finger domain-containing protein</fullName>
    </recommendedName>
</protein>